<protein>
    <recommendedName>
        <fullName evidence="8">MobA-like NTP transferase domain-containing protein</fullName>
    </recommendedName>
</protein>
<keyword evidence="6" id="KW-0342">GTP-binding</keyword>
<keyword evidence="1" id="KW-0963">Cytoplasm</keyword>
<feature type="domain" description="MobA-like NTP transferase" evidence="8">
    <location>
        <begin position="3"/>
        <end position="150"/>
    </location>
</feature>
<keyword evidence="10" id="KW-1185">Reference proteome</keyword>
<evidence type="ECO:0000256" key="7">
    <source>
        <dbReference type="ARBA" id="ARBA00023150"/>
    </source>
</evidence>
<evidence type="ECO:0000313" key="9">
    <source>
        <dbReference type="EMBL" id="ANZ66072.1"/>
    </source>
</evidence>
<dbReference type="OrthoDB" id="9788394at2"/>
<evidence type="ECO:0000259" key="8">
    <source>
        <dbReference type="Pfam" id="PF12804"/>
    </source>
</evidence>
<organism evidence="9 10">
    <name type="scientific">Secundilactobacillus paracollinoides</name>
    <dbReference type="NCBI Taxonomy" id="240427"/>
    <lineage>
        <taxon>Bacteria</taxon>
        <taxon>Bacillati</taxon>
        <taxon>Bacillota</taxon>
        <taxon>Bacilli</taxon>
        <taxon>Lactobacillales</taxon>
        <taxon>Lactobacillaceae</taxon>
        <taxon>Secundilactobacillus</taxon>
    </lineage>
</organism>
<keyword evidence="3" id="KW-0479">Metal-binding</keyword>
<dbReference type="InterPro" id="IPR029044">
    <property type="entry name" value="Nucleotide-diphossugar_trans"/>
</dbReference>
<dbReference type="Proteomes" id="UP000093267">
    <property type="component" value="Chromosome"/>
</dbReference>
<dbReference type="STRING" id="240427.AYR62_00745"/>
<keyword evidence="5" id="KW-0460">Magnesium</keyword>
<dbReference type="RefSeq" id="WP_065911386.1">
    <property type="nucleotide sequence ID" value="NZ_CP014915.1"/>
</dbReference>
<dbReference type="CDD" id="cd02503">
    <property type="entry name" value="MobA"/>
    <property type="match status" value="1"/>
</dbReference>
<dbReference type="PANTHER" id="PTHR19136:SF81">
    <property type="entry name" value="MOLYBDENUM COFACTOR GUANYLYLTRANSFERASE"/>
    <property type="match status" value="1"/>
</dbReference>
<dbReference type="InterPro" id="IPR013482">
    <property type="entry name" value="Molybde_CF_guanTrfase"/>
</dbReference>
<evidence type="ECO:0000256" key="5">
    <source>
        <dbReference type="ARBA" id="ARBA00022842"/>
    </source>
</evidence>
<evidence type="ECO:0000256" key="2">
    <source>
        <dbReference type="ARBA" id="ARBA00022679"/>
    </source>
</evidence>
<sequence>MIGLVLAGGQSKRFGTDKALYTFADQPVNNAALAVNRLRLICETVLVSASDRNVDALTSQFADAPNVTVMTDQPPFAQHGPLSALYAATTVYPDDHDYLLLAVDYPRLSEEVLTTLAGVDNCYAVTPDTDHYTIAHLWLSKQAVAAYLNMGSFRLSRFIRDYCQCQQVHFPSSNGFINCNTIKEEIHHDTQITNERP</sequence>
<dbReference type="Pfam" id="PF12804">
    <property type="entry name" value="NTP_transf_3"/>
    <property type="match status" value="1"/>
</dbReference>
<dbReference type="EMBL" id="CP014924">
    <property type="protein sequence ID" value="ANZ66072.1"/>
    <property type="molecule type" value="Genomic_DNA"/>
</dbReference>
<reference evidence="9 10" key="1">
    <citation type="submission" date="2016-03" db="EMBL/GenBank/DDBJ databases">
        <title>Pediococcus and Lactobacillus from brewery environment - whole genome sequencing and assembly.</title>
        <authorList>
            <person name="Behr J."/>
            <person name="Geissler A.J."/>
            <person name="Vogel R.F."/>
        </authorList>
    </citation>
    <scope>NUCLEOTIDE SEQUENCE [LARGE SCALE GENOMIC DNA]</scope>
    <source>
        <strain evidence="9 10">TMW 1.1995</strain>
    </source>
</reference>
<name>A0A1B2IVJ6_9LACO</name>
<accession>A0A1B2IVJ6</accession>
<keyword evidence="7" id="KW-0501">Molybdenum cofactor biosynthesis</keyword>
<keyword evidence="4" id="KW-0547">Nucleotide-binding</keyword>
<evidence type="ECO:0000256" key="1">
    <source>
        <dbReference type="ARBA" id="ARBA00022490"/>
    </source>
</evidence>
<dbReference type="GO" id="GO:0006777">
    <property type="term" value="P:Mo-molybdopterin cofactor biosynthetic process"/>
    <property type="evidence" value="ECO:0007669"/>
    <property type="project" value="UniProtKB-KW"/>
</dbReference>
<evidence type="ECO:0000256" key="4">
    <source>
        <dbReference type="ARBA" id="ARBA00022741"/>
    </source>
</evidence>
<evidence type="ECO:0000256" key="6">
    <source>
        <dbReference type="ARBA" id="ARBA00023134"/>
    </source>
</evidence>
<dbReference type="GO" id="GO:0046872">
    <property type="term" value="F:metal ion binding"/>
    <property type="evidence" value="ECO:0007669"/>
    <property type="project" value="UniProtKB-KW"/>
</dbReference>
<dbReference type="KEGG" id="lpd:AYR62_00745"/>
<dbReference type="AlphaFoldDB" id="A0A1B2IVJ6"/>
<dbReference type="GO" id="GO:0005525">
    <property type="term" value="F:GTP binding"/>
    <property type="evidence" value="ECO:0007669"/>
    <property type="project" value="UniProtKB-KW"/>
</dbReference>
<keyword evidence="2" id="KW-0808">Transferase</keyword>
<dbReference type="Gene3D" id="3.90.550.10">
    <property type="entry name" value="Spore Coat Polysaccharide Biosynthesis Protein SpsA, Chain A"/>
    <property type="match status" value="1"/>
</dbReference>
<proteinExistence type="predicted"/>
<dbReference type="PANTHER" id="PTHR19136">
    <property type="entry name" value="MOLYBDENUM COFACTOR GUANYLYLTRANSFERASE"/>
    <property type="match status" value="1"/>
</dbReference>
<dbReference type="InterPro" id="IPR025877">
    <property type="entry name" value="MobA-like_NTP_Trfase"/>
</dbReference>
<evidence type="ECO:0000256" key="3">
    <source>
        <dbReference type="ARBA" id="ARBA00022723"/>
    </source>
</evidence>
<dbReference type="SUPFAM" id="SSF53448">
    <property type="entry name" value="Nucleotide-diphospho-sugar transferases"/>
    <property type="match status" value="1"/>
</dbReference>
<evidence type="ECO:0000313" key="10">
    <source>
        <dbReference type="Proteomes" id="UP000093267"/>
    </source>
</evidence>
<dbReference type="GO" id="GO:0016779">
    <property type="term" value="F:nucleotidyltransferase activity"/>
    <property type="evidence" value="ECO:0007669"/>
    <property type="project" value="TreeGrafter"/>
</dbReference>
<gene>
    <name evidence="9" type="ORF">AYR63_02195</name>
</gene>